<evidence type="ECO:0000313" key="2">
    <source>
        <dbReference type="Proteomes" id="UP001630127"/>
    </source>
</evidence>
<protein>
    <submittedName>
        <fullName evidence="1">Uncharacterized protein</fullName>
    </submittedName>
</protein>
<reference evidence="1 2" key="1">
    <citation type="submission" date="2024-11" db="EMBL/GenBank/DDBJ databases">
        <title>A near-complete genome assembly of Cinchona calisaya.</title>
        <authorList>
            <person name="Lian D.C."/>
            <person name="Zhao X.W."/>
            <person name="Wei L."/>
        </authorList>
    </citation>
    <scope>NUCLEOTIDE SEQUENCE [LARGE SCALE GENOMIC DNA]</scope>
    <source>
        <tissue evidence="1">Nenye</tissue>
    </source>
</reference>
<accession>A0ABD2XTH5</accession>
<gene>
    <name evidence="1" type="ORF">ACH5RR_040398</name>
</gene>
<keyword evidence="2" id="KW-1185">Reference proteome</keyword>
<sequence length="107" mass="11696">MISQNGYAVDYVTQGGFLGIFLNQNSQPGYSHFGPRAPVSKIVVLLGDYEVVIEIDCENIMLILSCSILKDYMAHGSQDLFTQAGFNDPTHDDASQNHFGVANTNPL</sequence>
<proteinExistence type="predicted"/>
<dbReference type="AlphaFoldDB" id="A0ABD2XTH5"/>
<comment type="caution">
    <text evidence="1">The sequence shown here is derived from an EMBL/GenBank/DDBJ whole genome shotgun (WGS) entry which is preliminary data.</text>
</comment>
<dbReference type="EMBL" id="JBJUIK010000017">
    <property type="protein sequence ID" value="KAL3497666.1"/>
    <property type="molecule type" value="Genomic_DNA"/>
</dbReference>
<organism evidence="1 2">
    <name type="scientific">Cinchona calisaya</name>
    <dbReference type="NCBI Taxonomy" id="153742"/>
    <lineage>
        <taxon>Eukaryota</taxon>
        <taxon>Viridiplantae</taxon>
        <taxon>Streptophyta</taxon>
        <taxon>Embryophyta</taxon>
        <taxon>Tracheophyta</taxon>
        <taxon>Spermatophyta</taxon>
        <taxon>Magnoliopsida</taxon>
        <taxon>eudicotyledons</taxon>
        <taxon>Gunneridae</taxon>
        <taxon>Pentapetalae</taxon>
        <taxon>asterids</taxon>
        <taxon>lamiids</taxon>
        <taxon>Gentianales</taxon>
        <taxon>Rubiaceae</taxon>
        <taxon>Cinchonoideae</taxon>
        <taxon>Cinchoneae</taxon>
        <taxon>Cinchona</taxon>
    </lineage>
</organism>
<dbReference type="Proteomes" id="UP001630127">
    <property type="component" value="Unassembled WGS sequence"/>
</dbReference>
<evidence type="ECO:0000313" key="1">
    <source>
        <dbReference type="EMBL" id="KAL3497666.1"/>
    </source>
</evidence>
<name>A0ABD2XTH5_9GENT</name>